<dbReference type="eggNOG" id="COG3193">
    <property type="taxonomic scope" value="Bacteria"/>
</dbReference>
<evidence type="ECO:0000313" key="10">
    <source>
        <dbReference type="Proteomes" id="UP000011135"/>
    </source>
</evidence>
<evidence type="ECO:0000256" key="4">
    <source>
        <dbReference type="ARBA" id="ARBA00023136"/>
    </source>
</evidence>
<keyword evidence="4" id="KW-0472">Membrane</keyword>
<feature type="domain" description="RagB/SusD" evidence="7">
    <location>
        <begin position="348"/>
        <end position="493"/>
    </location>
</feature>
<dbReference type="InterPro" id="IPR012944">
    <property type="entry name" value="SusD_RagB_dom"/>
</dbReference>
<keyword evidence="10" id="KW-1185">Reference proteome</keyword>
<evidence type="ECO:0000256" key="5">
    <source>
        <dbReference type="ARBA" id="ARBA00023237"/>
    </source>
</evidence>
<evidence type="ECO:0000256" key="3">
    <source>
        <dbReference type="ARBA" id="ARBA00022729"/>
    </source>
</evidence>
<reference evidence="9 10" key="1">
    <citation type="submission" date="2012-12" db="EMBL/GenBank/DDBJ databases">
        <title>Genome assembly of Fulvivirga imtechensis AK7.</title>
        <authorList>
            <person name="Nupur N."/>
            <person name="Khatri I."/>
            <person name="Kumar R."/>
            <person name="Subramanian S."/>
            <person name="Pinnaka A."/>
        </authorList>
    </citation>
    <scope>NUCLEOTIDE SEQUENCE [LARGE SCALE GENOMIC DNA]</scope>
    <source>
        <strain evidence="9 10">AK7</strain>
    </source>
</reference>
<feature type="chain" id="PRO_5003993285" description="Outer membrane protein" evidence="6">
    <location>
        <begin position="22"/>
        <end position="495"/>
    </location>
</feature>
<evidence type="ECO:0000256" key="2">
    <source>
        <dbReference type="ARBA" id="ARBA00006275"/>
    </source>
</evidence>
<dbReference type="Pfam" id="PF14322">
    <property type="entry name" value="SusD-like_3"/>
    <property type="match status" value="1"/>
</dbReference>
<keyword evidence="3 6" id="KW-0732">Signal</keyword>
<keyword evidence="5" id="KW-0998">Cell outer membrane</keyword>
<evidence type="ECO:0008006" key="11">
    <source>
        <dbReference type="Google" id="ProtNLM"/>
    </source>
</evidence>
<dbReference type="OrthoDB" id="1100079at2"/>
<evidence type="ECO:0000256" key="6">
    <source>
        <dbReference type="SAM" id="SignalP"/>
    </source>
</evidence>
<dbReference type="EMBL" id="AMZN01000072">
    <property type="protein sequence ID" value="ELR69426.1"/>
    <property type="molecule type" value="Genomic_DNA"/>
</dbReference>
<gene>
    <name evidence="9" type="ORF">C900_04958</name>
</gene>
<dbReference type="PROSITE" id="PS51257">
    <property type="entry name" value="PROKAR_LIPOPROTEIN"/>
    <property type="match status" value="1"/>
</dbReference>
<proteinExistence type="inferred from homology"/>
<dbReference type="SUPFAM" id="SSF48452">
    <property type="entry name" value="TPR-like"/>
    <property type="match status" value="1"/>
</dbReference>
<protein>
    <recommendedName>
        <fullName evidence="11">Outer membrane protein</fullName>
    </recommendedName>
</protein>
<evidence type="ECO:0000259" key="8">
    <source>
        <dbReference type="Pfam" id="PF14322"/>
    </source>
</evidence>
<name>L8JKH9_9BACT</name>
<dbReference type="STRING" id="1237149.C900_04958"/>
<dbReference type="Proteomes" id="UP000011135">
    <property type="component" value="Unassembled WGS sequence"/>
</dbReference>
<dbReference type="RefSeq" id="WP_009582112.1">
    <property type="nucleotide sequence ID" value="NZ_AMZN01000072.1"/>
</dbReference>
<feature type="domain" description="SusD-like N-terminal" evidence="8">
    <location>
        <begin position="89"/>
        <end position="238"/>
    </location>
</feature>
<dbReference type="GO" id="GO:0009279">
    <property type="term" value="C:cell outer membrane"/>
    <property type="evidence" value="ECO:0007669"/>
    <property type="project" value="UniProtKB-SubCell"/>
</dbReference>
<evidence type="ECO:0000256" key="1">
    <source>
        <dbReference type="ARBA" id="ARBA00004442"/>
    </source>
</evidence>
<dbReference type="Gene3D" id="1.25.40.390">
    <property type="match status" value="1"/>
</dbReference>
<evidence type="ECO:0000313" key="9">
    <source>
        <dbReference type="EMBL" id="ELR69426.1"/>
    </source>
</evidence>
<evidence type="ECO:0000259" key="7">
    <source>
        <dbReference type="Pfam" id="PF07980"/>
    </source>
</evidence>
<feature type="signal peptide" evidence="6">
    <location>
        <begin position="1"/>
        <end position="21"/>
    </location>
</feature>
<dbReference type="Pfam" id="PF07980">
    <property type="entry name" value="SusD_RagB"/>
    <property type="match status" value="1"/>
</dbReference>
<comment type="caution">
    <text evidence="9">The sequence shown here is derived from an EMBL/GenBank/DDBJ whole genome shotgun (WGS) entry which is preliminary data.</text>
</comment>
<sequence length="495" mass="56247">MKKIAKYTLISVITLLMVACSDDFLEERPTQYLTQEQVTEAARLNPEVIAGSMAGIYSLMYQTGTGGTNLDHRDFGQKSWDIQLDMLSGNMSLSVNTYGWYRDLTQLTLMDDYTGNLHYMPWRYYYRIIRSANTVIDGLGGQDIVPELQENQWTMGQARVMRAHSYFYLSQLYTREYNAGKAILPIYTSTSQENQAKSITSDVFDLIVKDLEEGISLLDGYMRPTKTEVDANIAKVILAYALAYRNEGNDMTRAKDLTNEVINSGGYPLTSTVALTGGFNDVNTPSWMWGVDLTSDQDLDLVSWWGQIDIYTYSYAAAGDVKAIDAALYSLISNDDVRKAQFNPDAGTFYLTPYNKFYDPDRKVSGQRNITTDYVYMRIEEAYLLCAEAAARSGDEAMARTRLKEMLENRLPDVSYIDGLSGDALMNEIYKQIRIELWGEGKAYLAMKRNKYNVVRGSNWAFSPNVIIDYNDTRLMFEIPQSEIQNNPLLNDNNH</sequence>
<dbReference type="InterPro" id="IPR011990">
    <property type="entry name" value="TPR-like_helical_dom_sf"/>
</dbReference>
<accession>L8JKH9</accession>
<organism evidence="9 10">
    <name type="scientific">Fulvivirga imtechensis AK7</name>
    <dbReference type="NCBI Taxonomy" id="1237149"/>
    <lineage>
        <taxon>Bacteria</taxon>
        <taxon>Pseudomonadati</taxon>
        <taxon>Bacteroidota</taxon>
        <taxon>Cytophagia</taxon>
        <taxon>Cytophagales</taxon>
        <taxon>Fulvivirgaceae</taxon>
        <taxon>Fulvivirga</taxon>
    </lineage>
</organism>
<comment type="similarity">
    <text evidence="2">Belongs to the SusD family.</text>
</comment>
<dbReference type="AlphaFoldDB" id="L8JKH9"/>
<comment type="subcellular location">
    <subcellularLocation>
        <location evidence="1">Cell outer membrane</location>
    </subcellularLocation>
</comment>
<dbReference type="InterPro" id="IPR033985">
    <property type="entry name" value="SusD-like_N"/>
</dbReference>